<reference evidence="2" key="1">
    <citation type="journal article" date="2016" name="Genome Announc.">
        <title>Complete Genome Sequence of Brachyspira hyodysenteriae Type Strain B78 (ATCC 27164).</title>
        <authorList>
            <person name="Mirajkar N.S."/>
            <person name="Johnson T.J."/>
            <person name="Gebhart C.J."/>
        </authorList>
    </citation>
    <scope>NUCLEOTIDE SEQUENCE [LARGE SCALE GENOMIC DNA]</scope>
    <source>
        <strain evidence="2">B78</strain>
    </source>
</reference>
<dbReference type="SUPFAM" id="SSF53448">
    <property type="entry name" value="Nucleotide-diphospho-sugar transferases"/>
    <property type="match status" value="1"/>
</dbReference>
<accession>A0A3B6VU25</accession>
<reference evidence="2" key="2">
    <citation type="journal article" date="2017" name="Genome Announc.">
        <title>Correction for Mirajkar et al., Complete Genome Sequence of Brachyspira hyodysenteriae Type Strain B78 (ATCC 27164).</title>
        <authorList>
            <person name="Mirajkar N.S."/>
            <person name="Johnson T.J."/>
            <person name="Gebhart C.J."/>
        </authorList>
    </citation>
    <scope>NUCLEOTIDE SEQUENCE [LARGE SCALE GENOMIC DNA]</scope>
    <source>
        <strain evidence="2">B78</strain>
    </source>
</reference>
<evidence type="ECO:0008006" key="3">
    <source>
        <dbReference type="Google" id="ProtNLM"/>
    </source>
</evidence>
<dbReference type="KEGG" id="bhd:BHYOB78_11860"/>
<proteinExistence type="predicted"/>
<dbReference type="InterPro" id="IPR002495">
    <property type="entry name" value="Glyco_trans_8"/>
</dbReference>
<dbReference type="AlphaFoldDB" id="A0A3B6VU25"/>
<sequence>MTFARYEIFDLLNKYNKTLYLDTDVLIQKDIIKLSDINKDIFVYYAKYINIKVNIVFLT</sequence>
<dbReference type="Gene3D" id="3.90.550.10">
    <property type="entry name" value="Spore Coat Polysaccharide Biosynthesis Protein SpsA, Chain A"/>
    <property type="match status" value="1"/>
</dbReference>
<dbReference type="GO" id="GO:0016757">
    <property type="term" value="F:glycosyltransferase activity"/>
    <property type="evidence" value="ECO:0007669"/>
    <property type="project" value="InterPro"/>
</dbReference>
<dbReference type="Proteomes" id="UP000092328">
    <property type="component" value="Chromosome"/>
</dbReference>
<keyword evidence="2" id="KW-1185">Reference proteome</keyword>
<protein>
    <recommendedName>
        <fullName evidence="3">Glycosyl transferase</fullName>
    </recommendedName>
</protein>
<dbReference type="Pfam" id="PF01501">
    <property type="entry name" value="Glyco_transf_8"/>
    <property type="match status" value="1"/>
</dbReference>
<organism evidence="1 2">
    <name type="scientific">Brachyspira hyodysenteriae ATCC 27164</name>
    <dbReference type="NCBI Taxonomy" id="1266923"/>
    <lineage>
        <taxon>Bacteria</taxon>
        <taxon>Pseudomonadati</taxon>
        <taxon>Spirochaetota</taxon>
        <taxon>Spirochaetia</taxon>
        <taxon>Brachyspirales</taxon>
        <taxon>Brachyspiraceae</taxon>
        <taxon>Brachyspira</taxon>
    </lineage>
</organism>
<gene>
    <name evidence="1" type="ORF">BHYOB78_11860</name>
</gene>
<evidence type="ECO:0000313" key="2">
    <source>
        <dbReference type="Proteomes" id="UP000092328"/>
    </source>
</evidence>
<name>A0A3B6VU25_BRAHO</name>
<dbReference type="EMBL" id="CP015910">
    <property type="protein sequence ID" value="ANN64531.1"/>
    <property type="molecule type" value="Genomic_DNA"/>
</dbReference>
<evidence type="ECO:0000313" key="1">
    <source>
        <dbReference type="EMBL" id="ANN64531.1"/>
    </source>
</evidence>
<dbReference type="InterPro" id="IPR029044">
    <property type="entry name" value="Nucleotide-diphossugar_trans"/>
</dbReference>